<name>A0A6A4HDN6_9AGAR</name>
<keyword evidence="4" id="KW-1185">Reference proteome</keyword>
<feature type="compositionally biased region" description="Basic and acidic residues" evidence="1">
    <location>
        <begin position="8"/>
        <end position="25"/>
    </location>
</feature>
<dbReference type="Proteomes" id="UP000799118">
    <property type="component" value="Unassembled WGS sequence"/>
</dbReference>
<protein>
    <recommendedName>
        <fullName evidence="2">F-box domain-containing protein</fullName>
    </recommendedName>
</protein>
<dbReference type="OrthoDB" id="2322499at2759"/>
<evidence type="ECO:0000256" key="1">
    <source>
        <dbReference type="SAM" id="MobiDB-lite"/>
    </source>
</evidence>
<dbReference type="InterPro" id="IPR001810">
    <property type="entry name" value="F-box_dom"/>
</dbReference>
<evidence type="ECO:0000313" key="4">
    <source>
        <dbReference type="Proteomes" id="UP000799118"/>
    </source>
</evidence>
<dbReference type="PROSITE" id="PS50181">
    <property type="entry name" value="FBOX"/>
    <property type="match status" value="1"/>
</dbReference>
<reference evidence="3" key="1">
    <citation type="journal article" date="2019" name="Environ. Microbiol.">
        <title>Fungal ecological strategies reflected in gene transcription - a case study of two litter decomposers.</title>
        <authorList>
            <person name="Barbi F."/>
            <person name="Kohler A."/>
            <person name="Barry K."/>
            <person name="Baskaran P."/>
            <person name="Daum C."/>
            <person name="Fauchery L."/>
            <person name="Ihrmark K."/>
            <person name="Kuo A."/>
            <person name="LaButti K."/>
            <person name="Lipzen A."/>
            <person name="Morin E."/>
            <person name="Grigoriev I.V."/>
            <person name="Henrissat B."/>
            <person name="Lindahl B."/>
            <person name="Martin F."/>
        </authorList>
    </citation>
    <scope>NUCLEOTIDE SEQUENCE</scope>
    <source>
        <strain evidence="3">JB14</strain>
    </source>
</reference>
<gene>
    <name evidence="3" type="ORF">BT96DRAFT_1021718</name>
</gene>
<evidence type="ECO:0000313" key="3">
    <source>
        <dbReference type="EMBL" id="KAE9395803.1"/>
    </source>
</evidence>
<proteinExistence type="predicted"/>
<dbReference type="Pfam" id="PF00646">
    <property type="entry name" value="F-box"/>
    <property type="match status" value="1"/>
</dbReference>
<dbReference type="SMART" id="SM00256">
    <property type="entry name" value="FBOX"/>
    <property type="match status" value="1"/>
</dbReference>
<dbReference type="SUPFAM" id="SSF81383">
    <property type="entry name" value="F-box domain"/>
    <property type="match status" value="1"/>
</dbReference>
<dbReference type="InterPro" id="IPR036047">
    <property type="entry name" value="F-box-like_dom_sf"/>
</dbReference>
<dbReference type="EMBL" id="ML769524">
    <property type="protein sequence ID" value="KAE9395803.1"/>
    <property type="molecule type" value="Genomic_DNA"/>
</dbReference>
<sequence length="661" mass="77438">MSAGRSLRIQERKVISETQDAHRIPQDSAEGDLSEYEEGKHETKPELKQTIRKQTLARKRDGFEELGLLERLAKDMPLDVIFEIFCHLSPGDLLQLARSSKDLRGILMSKSSEFIWRIARENVRGFPPRPGDLNEPQYAHLLYEPYCHVCNRKRCDDVLWLFRMRCCKNCISTTFTLFNSESEFLESQPAEFKYHQDALPMLYNQQYGHIIHPGLLAQFKAEFKTISTGDRSAWLAKKRRDRESKISHGRTSQWWLKDMIADRGRYIRKQRKEAILNRLDEIGYREEAKIIMSSWRVYLAHDEFSDHKLVKQTKKLTEHDWNSIKAPLEKILSAWQAKRLVTKGSRNPIIYQRYSDLREAYNAILSESDLRDPFPAVGDIISHKPFSDLIWDTPHDEYMGDDFFRLKLSEYLPGIINEWRPAKIQELLEVMRQSQPAATTESDLRLATSIFKCSKCWGHADLRYPRVFYHSCCQTQPDGHPDERFEPYVSTFPYGMHPWTSRTITFNEIESQASRVIIRSFSLDPITTTIQDMYSANPLIECTSCTSDQGRMFTRWPLLSFGHQNHTLRINSFEETSRILAFEPDYTNHVDVLCCAHCNKSLVIAQLFNHLEDIHGIYITLDKQASRSSNIETAQEHWYWNPRLSLFYHSLRNPFRYKEVG</sequence>
<organism evidence="3 4">
    <name type="scientific">Gymnopus androsaceus JB14</name>
    <dbReference type="NCBI Taxonomy" id="1447944"/>
    <lineage>
        <taxon>Eukaryota</taxon>
        <taxon>Fungi</taxon>
        <taxon>Dikarya</taxon>
        <taxon>Basidiomycota</taxon>
        <taxon>Agaricomycotina</taxon>
        <taxon>Agaricomycetes</taxon>
        <taxon>Agaricomycetidae</taxon>
        <taxon>Agaricales</taxon>
        <taxon>Marasmiineae</taxon>
        <taxon>Omphalotaceae</taxon>
        <taxon>Gymnopus</taxon>
    </lineage>
</organism>
<dbReference type="CDD" id="cd09917">
    <property type="entry name" value="F-box_SF"/>
    <property type="match status" value="1"/>
</dbReference>
<feature type="domain" description="F-box" evidence="2">
    <location>
        <begin position="70"/>
        <end position="119"/>
    </location>
</feature>
<evidence type="ECO:0000259" key="2">
    <source>
        <dbReference type="PROSITE" id="PS50181"/>
    </source>
</evidence>
<dbReference type="AlphaFoldDB" id="A0A6A4HDN6"/>
<feature type="region of interest" description="Disordered" evidence="1">
    <location>
        <begin position="1"/>
        <end position="45"/>
    </location>
</feature>
<accession>A0A6A4HDN6</accession>